<dbReference type="InterPro" id="IPR000953">
    <property type="entry name" value="Chromo/chromo_shadow_dom"/>
</dbReference>
<sequence length="73" mass="8452">MADNDCVHRSAVQPPPTWQNTTRPVTALPQRLEPEPGEALDARRNDQGEVEVLVKWERLPEFENSWEIADKMR</sequence>
<reference evidence="3 4" key="2">
    <citation type="journal article" date="2017" name="Front. Plant Sci.">
        <title>Gene Classification and Mining of Molecular Markers Useful in Red Clover (Trifolium pratense) Breeding.</title>
        <authorList>
            <person name="Istvanek J."/>
            <person name="Dluhosova J."/>
            <person name="Dluhos P."/>
            <person name="Patkova L."/>
            <person name="Nedelnik J."/>
            <person name="Repkova J."/>
        </authorList>
    </citation>
    <scope>NUCLEOTIDE SEQUENCE [LARGE SCALE GENOMIC DNA]</scope>
    <source>
        <strain evidence="4">cv. Tatra</strain>
        <tissue evidence="3">Young leaves</tissue>
    </source>
</reference>
<dbReference type="SUPFAM" id="SSF54160">
    <property type="entry name" value="Chromo domain-like"/>
    <property type="match status" value="1"/>
</dbReference>
<evidence type="ECO:0000259" key="2">
    <source>
        <dbReference type="PROSITE" id="PS50013"/>
    </source>
</evidence>
<gene>
    <name evidence="3" type="ORF">L195_g062095</name>
</gene>
<evidence type="ECO:0000256" key="1">
    <source>
        <dbReference type="SAM" id="MobiDB-lite"/>
    </source>
</evidence>
<protein>
    <recommendedName>
        <fullName evidence="2">Chromo domain-containing protein</fullName>
    </recommendedName>
</protein>
<proteinExistence type="predicted"/>
<comment type="caution">
    <text evidence="3">The sequence shown here is derived from an EMBL/GenBank/DDBJ whole genome shotgun (WGS) entry which is preliminary data.</text>
</comment>
<dbReference type="PROSITE" id="PS50013">
    <property type="entry name" value="CHROMO_2"/>
    <property type="match status" value="1"/>
</dbReference>
<accession>A0A2K3KDN9</accession>
<evidence type="ECO:0000313" key="3">
    <source>
        <dbReference type="EMBL" id="PNX64396.1"/>
    </source>
</evidence>
<reference evidence="3 4" key="1">
    <citation type="journal article" date="2014" name="Am. J. Bot.">
        <title>Genome assembly and annotation for red clover (Trifolium pratense; Fabaceae).</title>
        <authorList>
            <person name="Istvanek J."/>
            <person name="Jaros M."/>
            <person name="Krenek A."/>
            <person name="Repkova J."/>
        </authorList>
    </citation>
    <scope>NUCLEOTIDE SEQUENCE [LARGE SCALE GENOMIC DNA]</scope>
    <source>
        <strain evidence="4">cv. Tatra</strain>
        <tissue evidence="3">Young leaves</tissue>
    </source>
</reference>
<dbReference type="AlphaFoldDB" id="A0A2K3KDN9"/>
<feature type="non-terminal residue" evidence="3">
    <location>
        <position position="73"/>
    </location>
</feature>
<dbReference type="Gene3D" id="2.40.50.40">
    <property type="match status" value="1"/>
</dbReference>
<dbReference type="Proteomes" id="UP000236291">
    <property type="component" value="Unassembled WGS sequence"/>
</dbReference>
<feature type="region of interest" description="Disordered" evidence="1">
    <location>
        <begin position="1"/>
        <end position="46"/>
    </location>
</feature>
<dbReference type="InterPro" id="IPR023780">
    <property type="entry name" value="Chromo_domain"/>
</dbReference>
<dbReference type="EMBL" id="ASHM01165410">
    <property type="protein sequence ID" value="PNX64396.1"/>
    <property type="molecule type" value="Genomic_DNA"/>
</dbReference>
<feature type="domain" description="Chromo" evidence="2">
    <location>
        <begin position="34"/>
        <end position="73"/>
    </location>
</feature>
<dbReference type="InterPro" id="IPR016197">
    <property type="entry name" value="Chromo-like_dom_sf"/>
</dbReference>
<dbReference type="Pfam" id="PF00385">
    <property type="entry name" value="Chromo"/>
    <property type="match status" value="1"/>
</dbReference>
<evidence type="ECO:0000313" key="4">
    <source>
        <dbReference type="Proteomes" id="UP000236291"/>
    </source>
</evidence>
<name>A0A2K3KDN9_TRIPR</name>
<organism evidence="3 4">
    <name type="scientific">Trifolium pratense</name>
    <name type="common">Red clover</name>
    <dbReference type="NCBI Taxonomy" id="57577"/>
    <lineage>
        <taxon>Eukaryota</taxon>
        <taxon>Viridiplantae</taxon>
        <taxon>Streptophyta</taxon>
        <taxon>Embryophyta</taxon>
        <taxon>Tracheophyta</taxon>
        <taxon>Spermatophyta</taxon>
        <taxon>Magnoliopsida</taxon>
        <taxon>eudicotyledons</taxon>
        <taxon>Gunneridae</taxon>
        <taxon>Pentapetalae</taxon>
        <taxon>rosids</taxon>
        <taxon>fabids</taxon>
        <taxon>Fabales</taxon>
        <taxon>Fabaceae</taxon>
        <taxon>Papilionoideae</taxon>
        <taxon>50 kb inversion clade</taxon>
        <taxon>NPAAA clade</taxon>
        <taxon>Hologalegina</taxon>
        <taxon>IRL clade</taxon>
        <taxon>Trifolieae</taxon>
        <taxon>Trifolium</taxon>
    </lineage>
</organism>